<evidence type="ECO:0000259" key="4">
    <source>
        <dbReference type="Pfam" id="PF18962"/>
    </source>
</evidence>
<evidence type="ECO:0000313" key="5">
    <source>
        <dbReference type="EMBL" id="QNM86419.1"/>
    </source>
</evidence>
<dbReference type="InterPro" id="IPR028994">
    <property type="entry name" value="Integrin_alpha_N"/>
</dbReference>
<organism evidence="5 6">
    <name type="scientific">Polaribacter pectinis</name>
    <dbReference type="NCBI Taxonomy" id="2738844"/>
    <lineage>
        <taxon>Bacteria</taxon>
        <taxon>Pseudomonadati</taxon>
        <taxon>Bacteroidota</taxon>
        <taxon>Flavobacteriia</taxon>
        <taxon>Flavobacteriales</taxon>
        <taxon>Flavobacteriaceae</taxon>
    </lineage>
</organism>
<dbReference type="Pfam" id="PF18962">
    <property type="entry name" value="Por_Secre_tail"/>
    <property type="match status" value="1"/>
</dbReference>
<dbReference type="InterPro" id="IPR013517">
    <property type="entry name" value="FG-GAP"/>
</dbReference>
<gene>
    <name evidence="5" type="ORF">H9W90_04655</name>
</gene>
<evidence type="ECO:0000259" key="3">
    <source>
        <dbReference type="Pfam" id="PF07593"/>
    </source>
</evidence>
<dbReference type="KEGG" id="ppec:H9W90_04655"/>
<feature type="domain" description="Secretion system C-terminal sorting" evidence="4">
    <location>
        <begin position="501"/>
        <end position="570"/>
    </location>
</feature>
<dbReference type="Gene3D" id="2.130.10.130">
    <property type="entry name" value="Integrin alpha, N-terminal"/>
    <property type="match status" value="2"/>
</dbReference>
<dbReference type="Proteomes" id="UP000515808">
    <property type="component" value="Chromosome"/>
</dbReference>
<dbReference type="Pfam" id="PF13517">
    <property type="entry name" value="FG-GAP_3"/>
    <property type="match status" value="2"/>
</dbReference>
<accession>A0A7G9LCS0</accession>
<dbReference type="PANTHER" id="PTHR16026">
    <property type="entry name" value="CARTILAGE ACIDIC PROTEIN 1"/>
    <property type="match status" value="1"/>
</dbReference>
<evidence type="ECO:0000256" key="2">
    <source>
        <dbReference type="SAM" id="SignalP"/>
    </source>
</evidence>
<feature type="domain" description="ASPIC/UnbV" evidence="3">
    <location>
        <begin position="412"/>
        <end position="478"/>
    </location>
</feature>
<protein>
    <submittedName>
        <fullName evidence="5">VCBS repeat-containing protein</fullName>
    </submittedName>
</protein>
<reference evidence="5 6" key="1">
    <citation type="submission" date="2020-08" db="EMBL/GenBank/DDBJ databases">
        <title>Polaribacter sp. L12M9 isolated from gut of the Korean scallop.</title>
        <authorList>
            <person name="Jeong Y.S."/>
        </authorList>
    </citation>
    <scope>NUCLEOTIDE SEQUENCE [LARGE SCALE GENOMIC DNA]</scope>
    <source>
        <strain evidence="5 6">L12M9</strain>
    </source>
</reference>
<keyword evidence="1 2" id="KW-0732">Signal</keyword>
<dbReference type="RefSeq" id="WP_187483300.1">
    <property type="nucleotide sequence ID" value="NZ_CP060695.1"/>
</dbReference>
<dbReference type="PANTHER" id="PTHR16026:SF0">
    <property type="entry name" value="CARTILAGE ACIDIC PROTEIN 1"/>
    <property type="match status" value="1"/>
</dbReference>
<proteinExistence type="predicted"/>
<evidence type="ECO:0000256" key="1">
    <source>
        <dbReference type="ARBA" id="ARBA00022729"/>
    </source>
</evidence>
<dbReference type="AlphaFoldDB" id="A0A7G9LCS0"/>
<feature type="chain" id="PRO_5028797632" evidence="2">
    <location>
        <begin position="18"/>
        <end position="572"/>
    </location>
</feature>
<dbReference type="EMBL" id="CP060695">
    <property type="protein sequence ID" value="QNM86419.1"/>
    <property type="molecule type" value="Genomic_DNA"/>
</dbReference>
<dbReference type="SUPFAM" id="SSF69318">
    <property type="entry name" value="Integrin alpha N-terminal domain"/>
    <property type="match status" value="1"/>
</dbReference>
<dbReference type="InterPro" id="IPR026444">
    <property type="entry name" value="Secre_tail"/>
</dbReference>
<dbReference type="InterPro" id="IPR011519">
    <property type="entry name" value="UnbV_ASPIC"/>
</dbReference>
<dbReference type="Pfam" id="PF07593">
    <property type="entry name" value="UnbV_ASPIC"/>
    <property type="match status" value="1"/>
</dbReference>
<name>A0A7G9LCS0_9FLAO</name>
<evidence type="ECO:0000313" key="6">
    <source>
        <dbReference type="Proteomes" id="UP000515808"/>
    </source>
</evidence>
<dbReference type="InterPro" id="IPR027039">
    <property type="entry name" value="Crtac1"/>
</dbReference>
<sequence length="572" mass="63507">MRITLILALLISNFCWSQVKFSEIASSSNLNFSFGAGVYGGGISFVDYNNDGWDDLTIATETGSSIRFFKNNSGNFIEDTTISIDNITLETKQIIWVDFDNDNDKDLFLTSREGVVKLFQNNGNLVFDDISSQAGLTSFATSTWGASWGDFNNDGYLDIFLTFLKTGNTQPNALLKNNGNGTFTNVSISAGINQLNDPTFCAAFFDYNNDGLQDIFVTNHKYDQSYLYKNNGNETFSDVSVASGANILADGMSSTIGDYNNDGWFDIYVTNSAAGNFHLKNNGNNTFTRVEDDMGTKFLNVSWGAVFLDADNDSYLDLYVSGQENGTDNLLPSAFYRNNLNLNFVIPENIGLEEDKRRSFSNAIGDIDNDGYPEIFVVNENESNFLWKNESVNNGNNWLKIKLVGINSNKDGVGNKIEVIANGKSQFRYTLCGEGYLAQNSSYEFFGLSDATSVESIKVTWHKTGVVETIQNVAINKAIIIEEGNGILNTNSFKENDIFVSPNPSSNGIYKFHFPEFKIYTISVFDVSGRNIITKKMTSIDSILDLSKHAKGIYLVKMRAGNHQKVIKLIKQ</sequence>
<dbReference type="NCBIfam" id="TIGR04183">
    <property type="entry name" value="Por_Secre_tail"/>
    <property type="match status" value="1"/>
</dbReference>
<keyword evidence="6" id="KW-1185">Reference proteome</keyword>
<feature type="signal peptide" evidence="2">
    <location>
        <begin position="1"/>
        <end position="17"/>
    </location>
</feature>